<reference evidence="2 4" key="1">
    <citation type="submission" date="2017-06" db="EMBL/GenBank/DDBJ databases">
        <title>Complete genome of Francisella adeliensis.</title>
        <authorList>
            <person name="Vallesi A."/>
            <person name="Sjodin A."/>
        </authorList>
    </citation>
    <scope>NUCLEOTIDE SEQUENCE [LARGE SCALE GENOMIC DNA]</scope>
    <source>
        <strain evidence="2 4">FDC440</strain>
    </source>
</reference>
<gene>
    <name evidence="2" type="ORF">CDH04_05480</name>
    <name evidence="3" type="ORF">FZC43_05485</name>
</gene>
<reference evidence="3 5" key="2">
    <citation type="submission" date="2019-08" db="EMBL/GenBank/DDBJ databases">
        <title>Complete genome sequences of Francisella adeliensis (FSC1325 and FSC1326).</title>
        <authorList>
            <person name="Ohrman C."/>
            <person name="Uneklint I."/>
            <person name="Vallesi A."/>
            <person name="Karlsson L."/>
            <person name="Sjodin A."/>
        </authorList>
    </citation>
    <scope>NUCLEOTIDE SEQUENCE [LARGE SCALE GENOMIC DNA]</scope>
    <source>
        <strain evidence="3 5">FSC1325</strain>
    </source>
</reference>
<evidence type="ECO:0000313" key="4">
    <source>
        <dbReference type="Proteomes" id="UP000251120"/>
    </source>
</evidence>
<dbReference type="Proteomes" id="UP000681131">
    <property type="component" value="Chromosome"/>
</dbReference>
<feature type="signal peptide" evidence="1">
    <location>
        <begin position="1"/>
        <end position="19"/>
    </location>
</feature>
<organism evidence="2 4">
    <name type="scientific">Francisella adeliensis</name>
    <dbReference type="NCBI Taxonomy" id="2007306"/>
    <lineage>
        <taxon>Bacteria</taxon>
        <taxon>Pseudomonadati</taxon>
        <taxon>Pseudomonadota</taxon>
        <taxon>Gammaproteobacteria</taxon>
        <taxon>Thiotrichales</taxon>
        <taxon>Francisellaceae</taxon>
        <taxon>Francisella</taxon>
    </lineage>
</organism>
<evidence type="ECO:0000313" key="2">
    <source>
        <dbReference type="EMBL" id="AXA33902.1"/>
    </source>
</evidence>
<evidence type="ECO:0000313" key="3">
    <source>
        <dbReference type="EMBL" id="QIW12138.1"/>
    </source>
</evidence>
<dbReference type="RefSeq" id="WP_112870077.1">
    <property type="nucleotide sequence ID" value="NZ_CP021781.1"/>
</dbReference>
<dbReference type="EMBL" id="CP021781">
    <property type="protein sequence ID" value="AXA33902.1"/>
    <property type="molecule type" value="Genomic_DNA"/>
</dbReference>
<name>A0A2Z4XZJ0_9GAMM</name>
<protein>
    <submittedName>
        <fullName evidence="2">Uncharacterized protein</fullName>
    </submittedName>
</protein>
<dbReference type="AlphaFoldDB" id="A0A2Z4XZJ0"/>
<dbReference type="KEGG" id="fad:CDH04_05480"/>
<feature type="chain" id="PRO_5016313955" evidence="1">
    <location>
        <begin position="20"/>
        <end position="60"/>
    </location>
</feature>
<proteinExistence type="predicted"/>
<accession>A0A2Z4XZJ0</accession>
<keyword evidence="5" id="KW-1185">Reference proteome</keyword>
<keyword evidence="1" id="KW-0732">Signal</keyword>
<evidence type="ECO:0000313" key="5">
    <source>
        <dbReference type="Proteomes" id="UP000681131"/>
    </source>
</evidence>
<sequence length="60" mass="6935">MKKLLAYTSFTLLANIVFADKVPFYLIIDSETAYSCNDKKNNKEKIECEDSKENQINNNI</sequence>
<dbReference type="Proteomes" id="UP000251120">
    <property type="component" value="Chromosome"/>
</dbReference>
<evidence type="ECO:0000256" key="1">
    <source>
        <dbReference type="SAM" id="SignalP"/>
    </source>
</evidence>
<dbReference type="EMBL" id="CP043424">
    <property type="protein sequence ID" value="QIW12138.1"/>
    <property type="molecule type" value="Genomic_DNA"/>
</dbReference>